<keyword evidence="5" id="KW-1185">Reference proteome</keyword>
<dbReference type="PANTHER" id="PTHR43877:SF1">
    <property type="entry name" value="ACETYLTRANSFERASE"/>
    <property type="match status" value="1"/>
</dbReference>
<evidence type="ECO:0000259" key="3">
    <source>
        <dbReference type="PROSITE" id="PS51186"/>
    </source>
</evidence>
<name>A0A917DEN9_9MICO</name>
<evidence type="ECO:0000313" key="4">
    <source>
        <dbReference type="EMBL" id="GGD31052.1"/>
    </source>
</evidence>
<dbReference type="GO" id="GO:0016747">
    <property type="term" value="F:acyltransferase activity, transferring groups other than amino-acyl groups"/>
    <property type="evidence" value="ECO:0007669"/>
    <property type="project" value="InterPro"/>
</dbReference>
<evidence type="ECO:0000256" key="2">
    <source>
        <dbReference type="ARBA" id="ARBA00023315"/>
    </source>
</evidence>
<evidence type="ECO:0000313" key="5">
    <source>
        <dbReference type="Proteomes" id="UP000633205"/>
    </source>
</evidence>
<evidence type="ECO:0000256" key="1">
    <source>
        <dbReference type="ARBA" id="ARBA00022679"/>
    </source>
</evidence>
<dbReference type="PANTHER" id="PTHR43877">
    <property type="entry name" value="AMINOALKYLPHOSPHONATE N-ACETYLTRANSFERASE-RELATED-RELATED"/>
    <property type="match status" value="1"/>
</dbReference>
<reference evidence="4" key="2">
    <citation type="submission" date="2020-09" db="EMBL/GenBank/DDBJ databases">
        <authorList>
            <person name="Sun Q."/>
            <person name="Zhou Y."/>
        </authorList>
    </citation>
    <scope>NUCLEOTIDE SEQUENCE</scope>
    <source>
        <strain evidence="4">CGMCC 1.15152</strain>
    </source>
</reference>
<dbReference type="AlphaFoldDB" id="A0A917DEN9"/>
<feature type="domain" description="N-acetyltransferase" evidence="3">
    <location>
        <begin position="3"/>
        <end position="181"/>
    </location>
</feature>
<dbReference type="EMBL" id="BMHO01000001">
    <property type="protein sequence ID" value="GGD31052.1"/>
    <property type="molecule type" value="Genomic_DNA"/>
</dbReference>
<reference evidence="4" key="1">
    <citation type="journal article" date="2014" name="Int. J. Syst. Evol. Microbiol.">
        <title>Complete genome sequence of Corynebacterium casei LMG S-19264T (=DSM 44701T), isolated from a smear-ripened cheese.</title>
        <authorList>
            <consortium name="US DOE Joint Genome Institute (JGI-PGF)"/>
            <person name="Walter F."/>
            <person name="Albersmeier A."/>
            <person name="Kalinowski J."/>
            <person name="Ruckert C."/>
        </authorList>
    </citation>
    <scope>NUCLEOTIDE SEQUENCE</scope>
    <source>
        <strain evidence="4">CGMCC 1.15152</strain>
    </source>
</reference>
<accession>A0A917DEN9</accession>
<comment type="caution">
    <text evidence="4">The sequence shown here is derived from an EMBL/GenBank/DDBJ whole genome shotgun (WGS) entry which is preliminary data.</text>
</comment>
<keyword evidence="1" id="KW-0808">Transferase</keyword>
<dbReference type="Proteomes" id="UP000633205">
    <property type="component" value="Unassembled WGS sequence"/>
</dbReference>
<dbReference type="Pfam" id="PF13508">
    <property type="entry name" value="Acetyltransf_7"/>
    <property type="match status" value="1"/>
</dbReference>
<dbReference type="Gene3D" id="3.40.630.30">
    <property type="match status" value="1"/>
</dbReference>
<proteinExistence type="predicted"/>
<gene>
    <name evidence="4" type="ORF">GCM10010915_09160</name>
</gene>
<dbReference type="InterPro" id="IPR050832">
    <property type="entry name" value="Bact_Acetyltransf"/>
</dbReference>
<organism evidence="4 5">
    <name type="scientific">Microbacterium faecale</name>
    <dbReference type="NCBI Taxonomy" id="1804630"/>
    <lineage>
        <taxon>Bacteria</taxon>
        <taxon>Bacillati</taxon>
        <taxon>Actinomycetota</taxon>
        <taxon>Actinomycetes</taxon>
        <taxon>Micrococcales</taxon>
        <taxon>Microbacteriaceae</taxon>
        <taxon>Microbacterium</taxon>
    </lineage>
</organism>
<dbReference type="PROSITE" id="PS51186">
    <property type="entry name" value="GNAT"/>
    <property type="match status" value="1"/>
</dbReference>
<sequence length="181" mass="19304">MPIRIRRAELSDAAAIADLHVRTWQSTYRGLLPDALLDELDVAARTERWQRILGGASATVGTAGAGGHAGIETDTPTSATVVAVEGERVLGFASAGAARDNDAPCARELWALYVDPIAHGAGVGAELLRTAIGADPAYLWVLEGNNRAIAFYEKHGFRLDGGVESEERGGRMLRDLRMARP</sequence>
<dbReference type="SUPFAM" id="SSF55729">
    <property type="entry name" value="Acyl-CoA N-acyltransferases (Nat)"/>
    <property type="match status" value="1"/>
</dbReference>
<protein>
    <submittedName>
        <fullName evidence="4">N-acetyltransferase</fullName>
    </submittedName>
</protein>
<keyword evidence="2" id="KW-0012">Acyltransferase</keyword>
<dbReference type="RefSeq" id="WP_188711106.1">
    <property type="nucleotide sequence ID" value="NZ_BMHO01000001.1"/>
</dbReference>
<dbReference type="CDD" id="cd04301">
    <property type="entry name" value="NAT_SF"/>
    <property type="match status" value="1"/>
</dbReference>
<dbReference type="InterPro" id="IPR000182">
    <property type="entry name" value="GNAT_dom"/>
</dbReference>
<dbReference type="InterPro" id="IPR016181">
    <property type="entry name" value="Acyl_CoA_acyltransferase"/>
</dbReference>